<evidence type="ECO:0000256" key="1">
    <source>
        <dbReference type="SAM" id="MobiDB-lite"/>
    </source>
</evidence>
<comment type="caution">
    <text evidence="2">The sequence shown here is derived from an EMBL/GenBank/DDBJ whole genome shotgun (WGS) entry which is preliminary data.</text>
</comment>
<sequence>MPLEHVELAELDVPDDPRTRAHFAELTRPGGRELEPADTYEARDPSGFVIVTVNKDRKVTNVRIRARWYEHLRPEHFPAALYNTYVTAVQRAFAVEFAHRPPDQPAAPAPDAGFVDPADLSQEEWEARTAARINAMADQYDAIRRQQQQPKLLEVTDIRSPLGYLTLHVRAGGPVAIHGDPQALDNPSDTVLSEDALQMFVRAGLGIDPGERPPAQPRGGGGSDTDDEYFSDFNVLRARDWNG</sequence>
<evidence type="ECO:0000313" key="3">
    <source>
        <dbReference type="Proteomes" id="UP001285521"/>
    </source>
</evidence>
<gene>
    <name evidence="2" type="ORF">SK803_19590</name>
</gene>
<name>A0ABU4T2Y5_9PSEU</name>
<protein>
    <submittedName>
        <fullName evidence="2">Uncharacterized protein</fullName>
    </submittedName>
</protein>
<keyword evidence="3" id="KW-1185">Reference proteome</keyword>
<organism evidence="2 3">
    <name type="scientific">Lentzea miocenica</name>
    <dbReference type="NCBI Taxonomy" id="3095431"/>
    <lineage>
        <taxon>Bacteria</taxon>
        <taxon>Bacillati</taxon>
        <taxon>Actinomycetota</taxon>
        <taxon>Actinomycetes</taxon>
        <taxon>Pseudonocardiales</taxon>
        <taxon>Pseudonocardiaceae</taxon>
        <taxon>Lentzea</taxon>
    </lineage>
</organism>
<evidence type="ECO:0000313" key="2">
    <source>
        <dbReference type="EMBL" id="MDX8032424.1"/>
    </source>
</evidence>
<dbReference type="EMBL" id="JAXAVW010000015">
    <property type="protein sequence ID" value="MDX8032424.1"/>
    <property type="molecule type" value="Genomic_DNA"/>
</dbReference>
<dbReference type="Proteomes" id="UP001285521">
    <property type="component" value="Unassembled WGS sequence"/>
</dbReference>
<feature type="region of interest" description="Disordered" evidence="1">
    <location>
        <begin position="204"/>
        <end position="229"/>
    </location>
</feature>
<reference evidence="2 3" key="1">
    <citation type="submission" date="2023-11" db="EMBL/GenBank/DDBJ databases">
        <title>Lentzea sokolovensis, sp. nov., Lentzea kristufkii, sp. nov., and Lentzea miocenensis, sp. nov., rare actinobacteria from Sokolov Coal Basin, Miocene lacustrine sediment, Czech Republic.</title>
        <authorList>
            <person name="Lara A."/>
            <person name="Kotroba L."/>
            <person name="Nouioui I."/>
            <person name="Neumann-Schaal M."/>
            <person name="Mast Y."/>
            <person name="Chronakova A."/>
        </authorList>
    </citation>
    <scope>NUCLEOTIDE SEQUENCE [LARGE SCALE GENOMIC DNA]</scope>
    <source>
        <strain evidence="2 3">BCCO 10_0856</strain>
    </source>
</reference>
<proteinExistence type="predicted"/>
<accession>A0ABU4T2Y5</accession>
<dbReference type="RefSeq" id="WP_319967464.1">
    <property type="nucleotide sequence ID" value="NZ_JAXAVW010000015.1"/>
</dbReference>